<dbReference type="RefSeq" id="WP_248651784.1">
    <property type="nucleotide sequence ID" value="NZ_CP096659.1"/>
</dbReference>
<feature type="domain" description="Endonuclease NucS N-terminal PH-like" evidence="3">
    <location>
        <begin position="43"/>
        <end position="103"/>
    </location>
</feature>
<dbReference type="GO" id="GO:0003677">
    <property type="term" value="F:DNA binding"/>
    <property type="evidence" value="ECO:0007669"/>
    <property type="project" value="InterPro"/>
</dbReference>
<proteinExistence type="predicted"/>
<feature type="compositionally biased region" description="Basic and acidic residues" evidence="1">
    <location>
        <begin position="248"/>
        <end position="264"/>
    </location>
</feature>
<accession>A0A8U0HXW2</accession>
<feature type="compositionally biased region" description="Basic and acidic residues" evidence="1">
    <location>
        <begin position="19"/>
        <end position="33"/>
    </location>
</feature>
<sequence length="274" mass="30020">MTEPVRVYAGDCTTTYRAETQRSEMPRASKPSDEAVSSDPRRQRGRVVVVHKPDGTVLVHDAEGYQPVAWLTRADAVHRETDGEGGFALVAVKDDSRLRVESHGGADRERHGATPAGPETGTCPDCDGTLVRARGAVTCLDCSAEYGLPRDATTLDSTCECGLPRMTVERGARFELCVDRECEQLDEAVRERFDREWSCPECGGDLRVLRERTLFLGCGNYPECEATFALPERKVVGSCECGLPRVRGDDSDDSARADDSRCLDPDCTETPETV</sequence>
<name>A0A8U0HXW2_9EURY</name>
<dbReference type="GO" id="GO:0005694">
    <property type="term" value="C:chromosome"/>
    <property type="evidence" value="ECO:0007669"/>
    <property type="project" value="InterPro"/>
</dbReference>
<dbReference type="AlphaFoldDB" id="A0A8U0HXW2"/>
<dbReference type="Pfam" id="PF21003">
    <property type="entry name" value="NucS_N"/>
    <property type="match status" value="1"/>
</dbReference>
<protein>
    <submittedName>
        <fullName evidence="4">Endonuclease NucS</fullName>
    </submittedName>
</protein>
<feature type="domain" description="DNA topoisomerase type IA zn finger" evidence="2">
    <location>
        <begin position="198"/>
        <end position="231"/>
    </location>
</feature>
<keyword evidence="4" id="KW-0378">Hydrolase</keyword>
<feature type="region of interest" description="Disordered" evidence="1">
    <location>
        <begin position="100"/>
        <end position="122"/>
    </location>
</feature>
<dbReference type="Proteomes" id="UP000830729">
    <property type="component" value="Chromosome"/>
</dbReference>
<feature type="compositionally biased region" description="Basic and acidic residues" evidence="1">
    <location>
        <begin position="100"/>
        <end position="112"/>
    </location>
</feature>
<dbReference type="Pfam" id="PF01396">
    <property type="entry name" value="Zn_ribbon_Top1"/>
    <property type="match status" value="1"/>
</dbReference>
<evidence type="ECO:0000259" key="3">
    <source>
        <dbReference type="Pfam" id="PF21003"/>
    </source>
</evidence>
<dbReference type="EMBL" id="CP096659">
    <property type="protein sequence ID" value="UPV75747.1"/>
    <property type="molecule type" value="Genomic_DNA"/>
</dbReference>
<reference evidence="4 5" key="1">
    <citation type="submission" date="2022-04" db="EMBL/GenBank/DDBJ databases">
        <title>Diverse halophilic archaea isolated from saline environments.</title>
        <authorList>
            <person name="Cui H.-L."/>
        </authorList>
    </citation>
    <scope>NUCLEOTIDE SEQUENCE [LARGE SCALE GENOMIC DNA]</scope>
    <source>
        <strain evidence="4 5">XZYJT49</strain>
    </source>
</reference>
<keyword evidence="5" id="KW-1185">Reference proteome</keyword>
<dbReference type="Gene3D" id="3.30.65.10">
    <property type="entry name" value="Bacterial Topoisomerase I, domain 1"/>
    <property type="match status" value="1"/>
</dbReference>
<evidence type="ECO:0000313" key="4">
    <source>
        <dbReference type="EMBL" id="UPV75747.1"/>
    </source>
</evidence>
<dbReference type="InterPro" id="IPR049173">
    <property type="entry name" value="NucS_N_sf"/>
</dbReference>
<evidence type="ECO:0000256" key="1">
    <source>
        <dbReference type="SAM" id="MobiDB-lite"/>
    </source>
</evidence>
<dbReference type="InterPro" id="IPR048302">
    <property type="entry name" value="NucS_N"/>
</dbReference>
<dbReference type="GO" id="GO:0003916">
    <property type="term" value="F:DNA topoisomerase activity"/>
    <property type="evidence" value="ECO:0007669"/>
    <property type="project" value="InterPro"/>
</dbReference>
<evidence type="ECO:0000259" key="2">
    <source>
        <dbReference type="Pfam" id="PF01396"/>
    </source>
</evidence>
<dbReference type="GO" id="GO:0006265">
    <property type="term" value="P:DNA topological change"/>
    <property type="evidence" value="ECO:0007669"/>
    <property type="project" value="InterPro"/>
</dbReference>
<dbReference type="InterPro" id="IPR013498">
    <property type="entry name" value="Topo_IA_Znf"/>
</dbReference>
<gene>
    <name evidence="4" type="ORF">M0R89_06720</name>
</gene>
<feature type="region of interest" description="Disordered" evidence="1">
    <location>
        <begin position="1"/>
        <end position="44"/>
    </location>
</feature>
<evidence type="ECO:0000313" key="5">
    <source>
        <dbReference type="Proteomes" id="UP000830729"/>
    </source>
</evidence>
<keyword evidence="4" id="KW-0255">Endonuclease</keyword>
<keyword evidence="4" id="KW-0540">Nuclease</keyword>
<dbReference type="GO" id="GO:0004519">
    <property type="term" value="F:endonuclease activity"/>
    <property type="evidence" value="ECO:0007669"/>
    <property type="project" value="UniProtKB-KW"/>
</dbReference>
<dbReference type="GeneID" id="72184877"/>
<feature type="region of interest" description="Disordered" evidence="1">
    <location>
        <begin position="248"/>
        <end position="274"/>
    </location>
</feature>
<dbReference type="Gene3D" id="2.70.180.20">
    <property type="match status" value="1"/>
</dbReference>
<organism evidence="4 5">
    <name type="scientific">Halorussus limi</name>
    <dbReference type="NCBI Taxonomy" id="2938695"/>
    <lineage>
        <taxon>Archaea</taxon>
        <taxon>Methanobacteriati</taxon>
        <taxon>Methanobacteriota</taxon>
        <taxon>Stenosarchaea group</taxon>
        <taxon>Halobacteria</taxon>
        <taxon>Halobacteriales</taxon>
        <taxon>Haladaptataceae</taxon>
        <taxon>Halorussus</taxon>
    </lineage>
</organism>
<dbReference type="KEGG" id="halx:M0R89_06720"/>